<keyword evidence="2" id="KW-1185">Reference proteome</keyword>
<protein>
    <submittedName>
        <fullName evidence="1">Uncharacterized protein</fullName>
    </submittedName>
</protein>
<name>A0ABT7A7Y6_9ACTN</name>
<evidence type="ECO:0000313" key="1">
    <source>
        <dbReference type="EMBL" id="MDJ1137447.1"/>
    </source>
</evidence>
<proteinExistence type="predicted"/>
<evidence type="ECO:0000313" key="2">
    <source>
        <dbReference type="Proteomes" id="UP001214441"/>
    </source>
</evidence>
<dbReference type="Proteomes" id="UP001214441">
    <property type="component" value="Unassembled WGS sequence"/>
</dbReference>
<dbReference type="RefSeq" id="WP_274039439.1">
    <property type="nucleotide sequence ID" value="NZ_JANCPR020000057.1"/>
</dbReference>
<sequence>MFKDPRTTWDGPYPYDVLAPAGVTPETTHADMQDVSFELMTRRMMTPETQTAWNELRTVPRRLRADLVLYDVDPAAETPGELEATRTALSSHGVPPEAGACLALDSLCHEALDGLADELDGAELELPRIQDMTEFAEPVPPAFLDELIRFDR</sequence>
<comment type="caution">
    <text evidence="1">The sequence shown here is derived from an EMBL/GenBank/DDBJ whole genome shotgun (WGS) entry which is preliminary data.</text>
</comment>
<gene>
    <name evidence="1" type="ORF">NMN56_036945</name>
</gene>
<accession>A0ABT7A7Y6</accession>
<dbReference type="EMBL" id="JANCPR020000057">
    <property type="protein sequence ID" value="MDJ1137447.1"/>
    <property type="molecule type" value="Genomic_DNA"/>
</dbReference>
<organism evidence="1 2">
    <name type="scientific">Streptomyces iconiensis</name>
    <dbReference type="NCBI Taxonomy" id="1384038"/>
    <lineage>
        <taxon>Bacteria</taxon>
        <taxon>Bacillati</taxon>
        <taxon>Actinomycetota</taxon>
        <taxon>Actinomycetes</taxon>
        <taxon>Kitasatosporales</taxon>
        <taxon>Streptomycetaceae</taxon>
        <taxon>Streptomyces</taxon>
    </lineage>
</organism>
<reference evidence="1 2" key="1">
    <citation type="submission" date="2023-05" db="EMBL/GenBank/DDBJ databases">
        <title>Streptantibioticus silvisoli sp. nov., acidotolerant actinomycetes 1 from pine litter.</title>
        <authorList>
            <person name="Swiecimska M."/>
            <person name="Golinska P."/>
            <person name="Sangal V."/>
            <person name="Wachnowicz B."/>
            <person name="Goodfellow M."/>
        </authorList>
    </citation>
    <scope>NUCLEOTIDE SEQUENCE [LARGE SCALE GENOMIC DNA]</scope>
    <source>
        <strain evidence="1 2">DSM 42109</strain>
    </source>
</reference>